<reference evidence="3" key="1">
    <citation type="submission" date="2013-09" db="EMBL/GenBank/DDBJ databases">
        <title>The Genome Sequence of Anopheles maculatus species B.</title>
        <authorList>
            <consortium name="The Broad Institute Genomics Platform"/>
            <person name="Neafsey D.E."/>
            <person name="Besansky N."/>
            <person name="Howell P."/>
            <person name="Walton C."/>
            <person name="Young S.K."/>
            <person name="Zeng Q."/>
            <person name="Gargeya S."/>
            <person name="Fitzgerald M."/>
            <person name="Haas B."/>
            <person name="Abouelleil A."/>
            <person name="Allen A.W."/>
            <person name="Alvarado L."/>
            <person name="Arachchi H.M."/>
            <person name="Berlin A.M."/>
            <person name="Chapman S.B."/>
            <person name="Gainer-Dewar J."/>
            <person name="Goldberg J."/>
            <person name="Griggs A."/>
            <person name="Gujja S."/>
            <person name="Hansen M."/>
            <person name="Howarth C."/>
            <person name="Imamovic A."/>
            <person name="Ireland A."/>
            <person name="Larimer J."/>
            <person name="McCowan C."/>
            <person name="Murphy C."/>
            <person name="Pearson M."/>
            <person name="Poon T.W."/>
            <person name="Priest M."/>
            <person name="Roberts A."/>
            <person name="Saif S."/>
            <person name="Shea T."/>
            <person name="Sisk P."/>
            <person name="Sykes S."/>
            <person name="Wortman J."/>
            <person name="Nusbaum C."/>
            <person name="Birren B."/>
        </authorList>
    </citation>
    <scope>NUCLEOTIDE SEQUENCE [LARGE SCALE GENOMIC DNA]</scope>
    <source>
        <strain evidence="3">maculatus3</strain>
    </source>
</reference>
<feature type="coiled-coil region" evidence="1">
    <location>
        <begin position="403"/>
        <end position="572"/>
    </location>
</feature>
<keyword evidence="1" id="KW-0175">Coiled coil</keyword>
<dbReference type="Proteomes" id="UP000075901">
    <property type="component" value="Unassembled WGS sequence"/>
</dbReference>
<dbReference type="VEuPathDB" id="VectorBase:AMAM015587"/>
<feature type="coiled-coil region" evidence="1">
    <location>
        <begin position="194"/>
        <end position="331"/>
    </location>
</feature>
<organism evidence="2 3">
    <name type="scientific">Anopheles maculatus</name>
    <dbReference type="NCBI Taxonomy" id="74869"/>
    <lineage>
        <taxon>Eukaryota</taxon>
        <taxon>Metazoa</taxon>
        <taxon>Ecdysozoa</taxon>
        <taxon>Arthropoda</taxon>
        <taxon>Hexapoda</taxon>
        <taxon>Insecta</taxon>
        <taxon>Pterygota</taxon>
        <taxon>Neoptera</taxon>
        <taxon>Endopterygota</taxon>
        <taxon>Diptera</taxon>
        <taxon>Nematocera</taxon>
        <taxon>Culicoidea</taxon>
        <taxon>Culicidae</taxon>
        <taxon>Anophelinae</taxon>
        <taxon>Anopheles</taxon>
        <taxon>Anopheles maculatus group</taxon>
    </lineage>
</organism>
<accession>A0A182SXT3</accession>
<evidence type="ECO:0000313" key="3">
    <source>
        <dbReference type="Proteomes" id="UP000075901"/>
    </source>
</evidence>
<reference evidence="2" key="2">
    <citation type="submission" date="2020-05" db="UniProtKB">
        <authorList>
            <consortium name="EnsemblMetazoa"/>
        </authorList>
    </citation>
    <scope>IDENTIFICATION</scope>
    <source>
        <strain evidence="2">maculatus3</strain>
    </source>
</reference>
<name>A0A182SXT3_9DIPT</name>
<dbReference type="EnsemblMetazoa" id="AMAM015587-RA">
    <property type="protein sequence ID" value="AMAM015587-PA"/>
    <property type="gene ID" value="AMAM015587"/>
</dbReference>
<evidence type="ECO:0000256" key="1">
    <source>
        <dbReference type="SAM" id="Coils"/>
    </source>
</evidence>
<sequence>MFEIKLPLWTLSHYQTQQAAAGLASVKCAELNTNHDSIDLDTCYSNFRCKIKAYYDLHESTIEEFLQVQFPDFELQLNKENEIPKCDAVYVFSLMLYFSCIRHPIPYFQNIGKEFDVAYQQSMTAFLNSFVSKDGNQIVINRSFLDKAFHNAKPFANVLSEKSCNRRDVSQQMITSTPSGKLDMKKPSPTTPKSVALEWKLKNLNALLETAQTENINQDRQIERLLQNVKELQEEKKMYLSKINILQLNETCACGNNLTNLSNAPNRITEQLQKQLESKEKDIEMLQEELSKLKESIVTEMERYLSVKKQYAILQEDNQRMRIAAEDLKEEISTKETCNQNLFEIVKDLRRFISENHIKGAELMEPLESSFEFLDQSFKNMASDDSQCYDLENLASTVVDIKLKEKEHELEAMTKKTQELEDNLKATVEDLNRQLESQKTIHLKEQDRLKAEINEKTSKLRQALIEAEKEKSLLTENIGKGMAKMEDLNRQLKEQKCLETELNEKIAQLRQALVEAEKMKMQHVENLEACKSLVKDLSSQLESQKKIHLEENERLQAEMNQKTTALRHILAETEKEEITNR</sequence>
<protein>
    <submittedName>
        <fullName evidence="2">Uncharacterized protein</fullName>
    </submittedName>
</protein>
<dbReference type="AlphaFoldDB" id="A0A182SXT3"/>
<keyword evidence="3" id="KW-1185">Reference proteome</keyword>
<evidence type="ECO:0000313" key="2">
    <source>
        <dbReference type="EnsemblMetazoa" id="AMAM015587-PA"/>
    </source>
</evidence>
<proteinExistence type="predicted"/>